<feature type="signal peptide" evidence="2">
    <location>
        <begin position="1"/>
        <end position="23"/>
    </location>
</feature>
<dbReference type="Pfam" id="PF08310">
    <property type="entry name" value="LGFP"/>
    <property type="match status" value="1"/>
</dbReference>
<sequence>MKTTTVKKLTALTATAMLGLGLAACSPAHENPASSEAVESADAKASEAQEAREEGAKVTETNVTTGTVTETATAESANGAAGAEVATTTLTDANGNEVKVPEAIADKYEALGGAESKLGHVNDVKDYGQNRWLATFEREGYNHYLAYTPETGAVLIHGEIAKQWLNAGAFDSSVAAPTDEEVALTDGSGWEQAFQNGSISWVKDAAGAFTADVETK</sequence>
<proteinExistence type="predicted"/>
<gene>
    <name evidence="3" type="ORF">I6I10_11540</name>
    <name evidence="4" type="ORF">I6J21_04580</name>
</gene>
<protein>
    <recommendedName>
        <fullName evidence="6">LGFP repeat-containing protein</fullName>
    </recommendedName>
</protein>
<evidence type="ECO:0000313" key="4">
    <source>
        <dbReference type="EMBL" id="QRP71420.1"/>
    </source>
</evidence>
<evidence type="ECO:0008006" key="6">
    <source>
        <dbReference type="Google" id="ProtNLM"/>
    </source>
</evidence>
<feature type="region of interest" description="Disordered" evidence="1">
    <location>
        <begin position="27"/>
        <end position="66"/>
    </location>
</feature>
<organism evidence="3 5">
    <name type="scientific">Corynebacterium glucuronolyticum</name>
    <dbReference type="NCBI Taxonomy" id="39791"/>
    <lineage>
        <taxon>Bacteria</taxon>
        <taxon>Bacillati</taxon>
        <taxon>Actinomycetota</taxon>
        <taxon>Actinomycetes</taxon>
        <taxon>Mycobacteriales</taxon>
        <taxon>Corynebacteriaceae</taxon>
        <taxon>Corynebacterium</taxon>
    </lineage>
</organism>
<feature type="compositionally biased region" description="Basic and acidic residues" evidence="1">
    <location>
        <begin position="41"/>
        <end position="57"/>
    </location>
</feature>
<evidence type="ECO:0000313" key="3">
    <source>
        <dbReference type="EMBL" id="QQB46068.1"/>
    </source>
</evidence>
<dbReference type="RefSeq" id="WP_005391881.1">
    <property type="nucleotide sequence ID" value="NZ_CP066007.1"/>
</dbReference>
<name>A0A7T4JUP3_9CORY</name>
<dbReference type="InterPro" id="IPR013207">
    <property type="entry name" value="LGFP"/>
</dbReference>
<evidence type="ECO:0000256" key="1">
    <source>
        <dbReference type="SAM" id="MobiDB-lite"/>
    </source>
</evidence>
<evidence type="ECO:0000313" key="5">
    <source>
        <dbReference type="Proteomes" id="UP000596145"/>
    </source>
</evidence>
<keyword evidence="2" id="KW-0732">Signal</keyword>
<evidence type="ECO:0000256" key="2">
    <source>
        <dbReference type="SAM" id="SignalP"/>
    </source>
</evidence>
<accession>A0A7T4JUP3</accession>
<dbReference type="GeneID" id="92759673"/>
<reference evidence="3 5" key="1">
    <citation type="submission" date="2020-12" db="EMBL/GenBank/DDBJ databases">
        <title>FDA dAtabase for Regulatory Grade micrObial Sequences (FDA-ARGOS): Supporting development and validation of Infectious Disease Dx tests.</title>
        <authorList>
            <person name="Sproer C."/>
            <person name="Gronow S."/>
            <person name="Severitt S."/>
            <person name="Schroder I."/>
            <person name="Tallon L."/>
            <person name="Sadzewicz L."/>
            <person name="Zhao X."/>
            <person name="Boylan J."/>
            <person name="Ott S."/>
            <person name="Bowen H."/>
            <person name="Vavikolanu K."/>
            <person name="Mehta A."/>
            <person name="Aluvathingal J."/>
            <person name="Nadendla S."/>
            <person name="Lowell S."/>
            <person name="Myers T."/>
            <person name="Yan Y."/>
            <person name="Sichtig H."/>
        </authorList>
    </citation>
    <scope>NUCLEOTIDE SEQUENCE [LARGE SCALE GENOMIC DNA]</scope>
    <source>
        <strain evidence="3 5">FDAARGOS_1053</strain>
        <strain evidence="4">FDAARGOS_1191</strain>
    </source>
</reference>
<dbReference type="EMBL" id="CP066007">
    <property type="protein sequence ID" value="QQB46068.1"/>
    <property type="molecule type" value="Genomic_DNA"/>
</dbReference>
<dbReference type="OrthoDB" id="4369514at2"/>
<dbReference type="Proteomes" id="UP000596145">
    <property type="component" value="Chromosome"/>
</dbReference>
<dbReference type="EMBL" id="CP069534">
    <property type="protein sequence ID" value="QRP71420.1"/>
    <property type="molecule type" value="Genomic_DNA"/>
</dbReference>
<dbReference type="PROSITE" id="PS51257">
    <property type="entry name" value="PROKAR_LIPOPROTEIN"/>
    <property type="match status" value="1"/>
</dbReference>
<feature type="chain" id="PRO_5044130221" description="LGFP repeat-containing protein" evidence="2">
    <location>
        <begin position="24"/>
        <end position="216"/>
    </location>
</feature>
<dbReference type="Proteomes" id="UP000617681">
    <property type="component" value="Chromosome"/>
</dbReference>
<dbReference type="AlphaFoldDB" id="A0A7T4JUP3"/>